<organism evidence="2 3">
    <name type="scientific">Caerostris darwini</name>
    <dbReference type="NCBI Taxonomy" id="1538125"/>
    <lineage>
        <taxon>Eukaryota</taxon>
        <taxon>Metazoa</taxon>
        <taxon>Ecdysozoa</taxon>
        <taxon>Arthropoda</taxon>
        <taxon>Chelicerata</taxon>
        <taxon>Arachnida</taxon>
        <taxon>Araneae</taxon>
        <taxon>Araneomorphae</taxon>
        <taxon>Entelegynae</taxon>
        <taxon>Araneoidea</taxon>
        <taxon>Araneidae</taxon>
        <taxon>Caerostris</taxon>
    </lineage>
</organism>
<dbReference type="EMBL" id="BPLQ01007540">
    <property type="protein sequence ID" value="GIY30761.1"/>
    <property type="molecule type" value="Genomic_DNA"/>
</dbReference>
<keyword evidence="1" id="KW-0812">Transmembrane</keyword>
<dbReference type="Proteomes" id="UP001054837">
    <property type="component" value="Unassembled WGS sequence"/>
</dbReference>
<sequence length="84" mass="9517">MLNHLSAGAFQRFAFYQDRGPIVRVVSIQITYFLKSALGMAARWRGGLRRIQISSTLSQAILCVLNMGVVYGFSNVNRLENIYF</sequence>
<gene>
    <name evidence="2" type="ORF">CDAR_190691</name>
</gene>
<evidence type="ECO:0000313" key="2">
    <source>
        <dbReference type="EMBL" id="GIY30761.1"/>
    </source>
</evidence>
<keyword evidence="1" id="KW-0472">Membrane</keyword>
<proteinExistence type="predicted"/>
<feature type="transmembrane region" description="Helical" evidence="1">
    <location>
        <begin position="56"/>
        <end position="74"/>
    </location>
</feature>
<reference evidence="2 3" key="1">
    <citation type="submission" date="2021-06" db="EMBL/GenBank/DDBJ databases">
        <title>Caerostris darwini draft genome.</title>
        <authorList>
            <person name="Kono N."/>
            <person name="Arakawa K."/>
        </authorList>
    </citation>
    <scope>NUCLEOTIDE SEQUENCE [LARGE SCALE GENOMIC DNA]</scope>
</reference>
<keyword evidence="3" id="KW-1185">Reference proteome</keyword>
<feature type="transmembrane region" description="Helical" evidence="1">
    <location>
        <begin position="22"/>
        <end position="44"/>
    </location>
</feature>
<protein>
    <submittedName>
        <fullName evidence="2">Uncharacterized protein</fullName>
    </submittedName>
</protein>
<dbReference type="AlphaFoldDB" id="A0AAV4SDN6"/>
<keyword evidence="1" id="KW-1133">Transmembrane helix</keyword>
<evidence type="ECO:0000256" key="1">
    <source>
        <dbReference type="SAM" id="Phobius"/>
    </source>
</evidence>
<evidence type="ECO:0000313" key="3">
    <source>
        <dbReference type="Proteomes" id="UP001054837"/>
    </source>
</evidence>
<accession>A0AAV4SDN6</accession>
<name>A0AAV4SDN6_9ARAC</name>
<comment type="caution">
    <text evidence="2">The sequence shown here is derived from an EMBL/GenBank/DDBJ whole genome shotgun (WGS) entry which is preliminary data.</text>
</comment>